<dbReference type="Proteomes" id="UP000245137">
    <property type="component" value="Unassembled WGS sequence"/>
</dbReference>
<evidence type="ECO:0000313" key="2">
    <source>
        <dbReference type="Proteomes" id="UP000245137"/>
    </source>
</evidence>
<dbReference type="SUPFAM" id="SSF53335">
    <property type="entry name" value="S-adenosyl-L-methionine-dependent methyltransferases"/>
    <property type="match status" value="1"/>
</dbReference>
<dbReference type="PANTHER" id="PTHR20974">
    <property type="entry name" value="UPF0585 PROTEIN CG18661"/>
    <property type="match status" value="1"/>
</dbReference>
<gene>
    <name evidence="1" type="ORF">C5689_11635</name>
</gene>
<organism evidence="1 2">
    <name type="scientific">Methylosinus sporium</name>
    <dbReference type="NCBI Taxonomy" id="428"/>
    <lineage>
        <taxon>Bacteria</taxon>
        <taxon>Pseudomonadati</taxon>
        <taxon>Pseudomonadota</taxon>
        <taxon>Alphaproteobacteria</taxon>
        <taxon>Hyphomicrobiales</taxon>
        <taxon>Methylocystaceae</taxon>
        <taxon>Methylosinus</taxon>
    </lineage>
</organism>
<dbReference type="Pfam" id="PF06080">
    <property type="entry name" value="DUF938"/>
    <property type="match status" value="1"/>
</dbReference>
<comment type="caution">
    <text evidence="1">The sequence shown here is derived from an EMBL/GenBank/DDBJ whole genome shotgun (WGS) entry which is preliminary data.</text>
</comment>
<dbReference type="EMBL" id="PUIV01000017">
    <property type="protein sequence ID" value="PWB93649.1"/>
    <property type="molecule type" value="Genomic_DNA"/>
</dbReference>
<accession>A0A2U1SPW5</accession>
<dbReference type="AlphaFoldDB" id="A0A2U1SPW5"/>
<dbReference type="OrthoDB" id="5525831at2"/>
<proteinExistence type="predicted"/>
<dbReference type="CDD" id="cd02440">
    <property type="entry name" value="AdoMet_MTases"/>
    <property type="match status" value="1"/>
</dbReference>
<sequence length="207" mass="22450">MTPEADDKRLYAPAAARNRGPILDVLREELPAEGLVLEIASGTGEHSAHFATNLPGLVFQPTDRDERARESVAAWVAAMGLPNLRTPLALDATQQPWPVTQADAIVCINMIHISPWESTESLFATAAAMLPEGAPVCLYGPYKRGGAHTAPSNEEFDASLRANNPAWGVRDLETVIACAQKNGFTEPRIVEMPANNLTLVFRLLRAR</sequence>
<reference evidence="1 2" key="1">
    <citation type="journal article" date="2018" name="Appl. Microbiol. Biotechnol.">
        <title>Co-cultivation of the strictly anaerobic methanogen Methanosarcina barkeri with aerobic methanotrophs in an oxygen-limited membrane bioreactor.</title>
        <authorList>
            <person name="In 't Zandt M.H."/>
            <person name="van den Bosch T.J.M."/>
            <person name="Rijkers R."/>
            <person name="van Kessel M.A.H.J."/>
            <person name="Jetten M.S.M."/>
            <person name="Welte C.U."/>
        </authorList>
    </citation>
    <scope>NUCLEOTIDE SEQUENCE [LARGE SCALE GENOMIC DNA]</scope>
    <source>
        <strain evidence="1 2">DSM 17706</strain>
    </source>
</reference>
<dbReference type="Gene3D" id="3.40.50.150">
    <property type="entry name" value="Vaccinia Virus protein VP39"/>
    <property type="match status" value="1"/>
</dbReference>
<dbReference type="PANTHER" id="PTHR20974:SF0">
    <property type="entry name" value="UPF0585 PROTEIN CG18661"/>
    <property type="match status" value="1"/>
</dbReference>
<protein>
    <submittedName>
        <fullName evidence="1">SAM-dependent methyltransferase</fullName>
    </submittedName>
</protein>
<dbReference type="InterPro" id="IPR029063">
    <property type="entry name" value="SAM-dependent_MTases_sf"/>
</dbReference>
<dbReference type="InterPro" id="IPR010342">
    <property type="entry name" value="DUF938"/>
</dbReference>
<keyword evidence="2" id="KW-1185">Reference proteome</keyword>
<keyword evidence="1" id="KW-0808">Transferase</keyword>
<dbReference type="GO" id="GO:0032259">
    <property type="term" value="P:methylation"/>
    <property type="evidence" value="ECO:0007669"/>
    <property type="project" value="UniProtKB-KW"/>
</dbReference>
<evidence type="ECO:0000313" key="1">
    <source>
        <dbReference type="EMBL" id="PWB93649.1"/>
    </source>
</evidence>
<keyword evidence="1" id="KW-0489">Methyltransferase</keyword>
<name>A0A2U1SPW5_METSR</name>
<dbReference type="RefSeq" id="WP_108917444.1">
    <property type="nucleotide sequence ID" value="NZ_BGJY01000009.1"/>
</dbReference>
<dbReference type="GO" id="GO:0008168">
    <property type="term" value="F:methyltransferase activity"/>
    <property type="evidence" value="ECO:0007669"/>
    <property type="project" value="UniProtKB-KW"/>
</dbReference>